<accession>T0ZYF3</accession>
<comment type="caution">
    <text evidence="2">The sequence shown here is derived from an EMBL/GenBank/DDBJ whole genome shotgun (WGS) entry which is preliminary data.</text>
</comment>
<dbReference type="CDD" id="cd06464">
    <property type="entry name" value="ACD_sHsps-like"/>
    <property type="match status" value="1"/>
</dbReference>
<dbReference type="EMBL" id="AUZZ01009389">
    <property type="protein sequence ID" value="EQD33744.1"/>
    <property type="molecule type" value="Genomic_DNA"/>
</dbReference>
<protein>
    <submittedName>
        <fullName evidence="2">Small heat shock protein</fullName>
    </submittedName>
</protein>
<sequence>MRWRVPVARTESINPLAAFHEEMNRLFDDFWRDFDGIGSSLMPSSGFPRVEVIETARDVRVEAELPGMDEKDVDITLHNGILTIRGERQSANDDRHRRV</sequence>
<dbReference type="Gene3D" id="2.60.40.790">
    <property type="match status" value="1"/>
</dbReference>
<dbReference type="AlphaFoldDB" id="T0ZYF3"/>
<dbReference type="InterPro" id="IPR008978">
    <property type="entry name" value="HSP20-like_chaperone"/>
</dbReference>
<dbReference type="Pfam" id="PF00011">
    <property type="entry name" value="HSP20"/>
    <property type="match status" value="1"/>
</dbReference>
<evidence type="ECO:0000259" key="1">
    <source>
        <dbReference type="PROSITE" id="PS01031"/>
    </source>
</evidence>
<evidence type="ECO:0000313" key="2">
    <source>
        <dbReference type="EMBL" id="EQD33744.1"/>
    </source>
</evidence>
<keyword evidence="2" id="KW-0346">Stress response</keyword>
<feature type="non-terminal residue" evidence="2">
    <location>
        <position position="99"/>
    </location>
</feature>
<dbReference type="InterPro" id="IPR002068">
    <property type="entry name" value="A-crystallin/Hsp20_dom"/>
</dbReference>
<feature type="domain" description="SHSP" evidence="1">
    <location>
        <begin position="41"/>
        <end position="99"/>
    </location>
</feature>
<proteinExistence type="predicted"/>
<reference evidence="2" key="2">
    <citation type="journal article" date="2014" name="ISME J.">
        <title>Microbial stratification in low pH oxic and suboxic macroscopic growths along an acid mine drainage.</title>
        <authorList>
            <person name="Mendez-Garcia C."/>
            <person name="Mesa V."/>
            <person name="Sprenger R.R."/>
            <person name="Richter M."/>
            <person name="Diez M.S."/>
            <person name="Solano J."/>
            <person name="Bargiela R."/>
            <person name="Golyshina O.V."/>
            <person name="Manteca A."/>
            <person name="Ramos J.L."/>
            <person name="Gallego J.R."/>
            <person name="Llorente I."/>
            <person name="Martins Dos Santos V.A."/>
            <person name="Jensen O.N."/>
            <person name="Pelaez A.I."/>
            <person name="Sanchez J."/>
            <person name="Ferrer M."/>
        </authorList>
    </citation>
    <scope>NUCLEOTIDE SEQUENCE</scope>
</reference>
<gene>
    <name evidence="2" type="ORF">B2A_12996</name>
</gene>
<name>T0ZYF3_9ZZZZ</name>
<organism evidence="2">
    <name type="scientific">mine drainage metagenome</name>
    <dbReference type="NCBI Taxonomy" id="410659"/>
    <lineage>
        <taxon>unclassified sequences</taxon>
        <taxon>metagenomes</taxon>
        <taxon>ecological metagenomes</taxon>
    </lineage>
</organism>
<reference evidence="2" key="1">
    <citation type="submission" date="2013-08" db="EMBL/GenBank/DDBJ databases">
        <authorList>
            <person name="Mendez C."/>
            <person name="Richter M."/>
            <person name="Ferrer M."/>
            <person name="Sanchez J."/>
        </authorList>
    </citation>
    <scope>NUCLEOTIDE SEQUENCE</scope>
</reference>
<dbReference type="PROSITE" id="PS01031">
    <property type="entry name" value="SHSP"/>
    <property type="match status" value="1"/>
</dbReference>
<dbReference type="SUPFAM" id="SSF49764">
    <property type="entry name" value="HSP20-like chaperones"/>
    <property type="match status" value="1"/>
</dbReference>